<proteinExistence type="predicted"/>
<dbReference type="EMBL" id="CP109495">
    <property type="protein sequence ID" value="WUX53399.1"/>
    <property type="molecule type" value="Genomic_DNA"/>
</dbReference>
<dbReference type="InterPro" id="IPR015943">
    <property type="entry name" value="WD40/YVTN_repeat-like_dom_sf"/>
</dbReference>
<protein>
    <recommendedName>
        <fullName evidence="3">PQQ-binding-like beta-propeller repeat protein</fullName>
    </recommendedName>
</protein>
<dbReference type="Proteomes" id="UP001432209">
    <property type="component" value="Chromosome"/>
</dbReference>
<gene>
    <name evidence="1" type="ORF">OG442_18635</name>
</gene>
<reference evidence="1" key="1">
    <citation type="submission" date="2022-10" db="EMBL/GenBank/DDBJ databases">
        <title>The complete genomes of actinobacterial strains from the NBC collection.</title>
        <authorList>
            <person name="Joergensen T.S."/>
            <person name="Alvarez Arevalo M."/>
            <person name="Sterndorff E.B."/>
            <person name="Faurdal D."/>
            <person name="Vuksanovic O."/>
            <person name="Mourched A.-S."/>
            <person name="Charusanti P."/>
            <person name="Shaw S."/>
            <person name="Blin K."/>
            <person name="Weber T."/>
        </authorList>
    </citation>
    <scope>NUCLEOTIDE SEQUENCE</scope>
    <source>
        <strain evidence="1">NBC_01432</strain>
    </source>
</reference>
<dbReference type="RefSeq" id="WP_329077001.1">
    <property type="nucleotide sequence ID" value="NZ_CP109495.1"/>
</dbReference>
<dbReference type="InterPro" id="IPR011047">
    <property type="entry name" value="Quinoprotein_ADH-like_sf"/>
</dbReference>
<dbReference type="Gene3D" id="2.130.10.10">
    <property type="entry name" value="YVTN repeat-like/Quinoprotein amine dehydrogenase"/>
    <property type="match status" value="1"/>
</dbReference>
<accession>A0ABZ2A4J9</accession>
<organism evidence="1 2">
    <name type="scientific">Streptomyces niveus</name>
    <name type="common">Streptomyces spheroides</name>
    <dbReference type="NCBI Taxonomy" id="193462"/>
    <lineage>
        <taxon>Bacteria</taxon>
        <taxon>Bacillati</taxon>
        <taxon>Actinomycetota</taxon>
        <taxon>Actinomycetes</taxon>
        <taxon>Kitasatosporales</taxon>
        <taxon>Streptomycetaceae</taxon>
        <taxon>Streptomyces</taxon>
    </lineage>
</organism>
<sequence>MTWSSRPRRAWWGTVFVAASGNEFDPQGLAAHDTKSGERRWTTEYAKGDIAVVAGDRLLVTGPDGLRSLAMSDGEQTAVERAFEGWPENEAPTRVLVSGGALFLAFADGTVLSAHVP</sequence>
<evidence type="ECO:0000313" key="1">
    <source>
        <dbReference type="EMBL" id="WUX53399.1"/>
    </source>
</evidence>
<keyword evidence="2" id="KW-1185">Reference proteome</keyword>
<evidence type="ECO:0000313" key="2">
    <source>
        <dbReference type="Proteomes" id="UP001432209"/>
    </source>
</evidence>
<dbReference type="SUPFAM" id="SSF50998">
    <property type="entry name" value="Quinoprotein alcohol dehydrogenase-like"/>
    <property type="match status" value="1"/>
</dbReference>
<name>A0ABZ2A4J9_STRNV</name>
<evidence type="ECO:0008006" key="3">
    <source>
        <dbReference type="Google" id="ProtNLM"/>
    </source>
</evidence>